<dbReference type="EMBL" id="NFDQ01000057">
    <property type="protein sequence ID" value="OTY75219.1"/>
    <property type="molecule type" value="Genomic_DNA"/>
</dbReference>
<evidence type="ECO:0000313" key="2">
    <source>
        <dbReference type="Proteomes" id="UP000194911"/>
    </source>
</evidence>
<proteinExistence type="predicted"/>
<name>A0A243CVU2_BACTU</name>
<gene>
    <name evidence="1" type="ORF">BK749_14435</name>
</gene>
<sequence>MRPHFPKNVKKLGYNKLCKKEQTVGITLQKNLSLVILKARPLLRHVQTLNELKREIKQYLIYYNYYGWSYPCQVDSKRFDVCLFIKQP</sequence>
<dbReference type="AlphaFoldDB" id="A0A243CVU2"/>
<protein>
    <submittedName>
        <fullName evidence="1">Uncharacterized protein</fullName>
    </submittedName>
</protein>
<organism evidence="1 2">
    <name type="scientific">Bacillus thuringiensis serovar vazensis</name>
    <dbReference type="NCBI Taxonomy" id="180867"/>
    <lineage>
        <taxon>Bacteria</taxon>
        <taxon>Bacillati</taxon>
        <taxon>Bacillota</taxon>
        <taxon>Bacilli</taxon>
        <taxon>Bacillales</taxon>
        <taxon>Bacillaceae</taxon>
        <taxon>Bacillus</taxon>
        <taxon>Bacillus cereus group</taxon>
    </lineage>
</organism>
<reference evidence="1 2" key="1">
    <citation type="submission" date="2016-10" db="EMBL/GenBank/DDBJ databases">
        <title>Comparative genomics of Bacillus thuringiensis reveals a path to pathogens against multiple invertebrate hosts.</title>
        <authorList>
            <person name="Zheng J."/>
            <person name="Gao Q."/>
            <person name="Liu H."/>
            <person name="Peng D."/>
            <person name="Ruan L."/>
            <person name="Sun M."/>
        </authorList>
    </citation>
    <scope>NUCLEOTIDE SEQUENCE [LARGE SCALE GENOMIC DNA]</scope>
    <source>
        <strain evidence="1">BGSC 4CE1</strain>
    </source>
</reference>
<dbReference type="Proteomes" id="UP000194911">
    <property type="component" value="Unassembled WGS sequence"/>
</dbReference>
<accession>A0A243CVU2</accession>
<evidence type="ECO:0000313" key="1">
    <source>
        <dbReference type="EMBL" id="OTY75219.1"/>
    </source>
</evidence>
<comment type="caution">
    <text evidence="1">The sequence shown here is derived from an EMBL/GenBank/DDBJ whole genome shotgun (WGS) entry which is preliminary data.</text>
</comment>